<dbReference type="EMBL" id="AP011775">
    <property type="protein sequence ID" value="BAL57423.1"/>
    <property type="molecule type" value="Genomic_DNA"/>
</dbReference>
<reference evidence="2" key="1">
    <citation type="journal article" date="2005" name="Environ. Microbiol.">
        <title>Genetic and functional properties of uncultivated thermophilic crenarchaeotes from a subsurface gold mine as revealed by analysis of genome fragments.</title>
        <authorList>
            <person name="Nunoura T."/>
            <person name="Hirayama H."/>
            <person name="Takami H."/>
            <person name="Oida H."/>
            <person name="Nishi S."/>
            <person name="Shimamura S."/>
            <person name="Suzuki Y."/>
            <person name="Inagaki F."/>
            <person name="Takai K."/>
            <person name="Nealson K.H."/>
            <person name="Horikoshi K."/>
        </authorList>
    </citation>
    <scope>NUCLEOTIDE SEQUENCE</scope>
</reference>
<reference evidence="2" key="2">
    <citation type="journal article" date="2012" name="PLoS ONE">
        <title>A Deeply Branching Thermophilic Bacterium with an Ancient Acetyl-CoA Pathway Dominates a Subsurface Ecosystem.</title>
        <authorList>
            <person name="Takami H."/>
            <person name="Noguchi H."/>
            <person name="Takaki Y."/>
            <person name="Uchiyama I."/>
            <person name="Toyoda A."/>
            <person name="Nishi S."/>
            <person name="Chee G.-J."/>
            <person name="Arai W."/>
            <person name="Nunoura T."/>
            <person name="Itoh T."/>
            <person name="Hattori M."/>
            <person name="Takai K."/>
        </authorList>
    </citation>
    <scope>NUCLEOTIDE SEQUENCE</scope>
</reference>
<gene>
    <name evidence="2" type="ORF">HGMM_F50D11C32</name>
</gene>
<feature type="transmembrane region" description="Helical" evidence="1">
    <location>
        <begin position="103"/>
        <end position="125"/>
    </location>
</feature>
<evidence type="ECO:0000313" key="2">
    <source>
        <dbReference type="EMBL" id="BAL57423.1"/>
    </source>
</evidence>
<dbReference type="AlphaFoldDB" id="H5SMN7"/>
<proteinExistence type="predicted"/>
<keyword evidence="1" id="KW-0472">Membrane</keyword>
<evidence type="ECO:0000256" key="1">
    <source>
        <dbReference type="SAM" id="Phobius"/>
    </source>
</evidence>
<keyword evidence="1" id="KW-0812">Transmembrane</keyword>
<keyword evidence="1" id="KW-1133">Transmembrane helix</keyword>
<feature type="transmembrane region" description="Helical" evidence="1">
    <location>
        <begin position="35"/>
        <end position="54"/>
    </location>
</feature>
<sequence>MSRQNVGALILAIVFTAWAAGLAGATRELVQFSPVSEGFLVGVVGMAGVALGGLVGGFAQLLAAILLVTLGSGGIMTGALLLSEWGDAGLGVEATLSVAISKAVLTGFFFVFPVTLIGALIGRLLHRE</sequence>
<feature type="transmembrane region" description="Helical" evidence="1">
    <location>
        <begin position="61"/>
        <end position="83"/>
    </location>
</feature>
<protein>
    <submittedName>
        <fullName evidence="2">Uncharacterized protein</fullName>
    </submittedName>
</protein>
<accession>H5SMN7</accession>
<name>H5SMN7_9BACT</name>
<organism evidence="2">
    <name type="scientific">uncultured Acetothermia bacterium</name>
    <dbReference type="NCBI Taxonomy" id="236499"/>
    <lineage>
        <taxon>Bacteria</taxon>
        <taxon>Candidatus Bipolaricaulota</taxon>
        <taxon>environmental samples</taxon>
    </lineage>
</organism>